<comment type="caution">
    <text evidence="2">The sequence shown here is derived from an EMBL/GenBank/DDBJ whole genome shotgun (WGS) entry which is preliminary data.</text>
</comment>
<proteinExistence type="predicted"/>
<protein>
    <submittedName>
        <fullName evidence="2">Uncharacterized protein</fullName>
    </submittedName>
</protein>
<gene>
    <name evidence="2" type="ORF">CXB77_04670</name>
</gene>
<feature type="transmembrane region" description="Helical" evidence="1">
    <location>
        <begin position="12"/>
        <end position="33"/>
    </location>
</feature>
<keyword evidence="3" id="KW-1185">Reference proteome</keyword>
<keyword evidence="1" id="KW-0812">Transmembrane</keyword>
<sequence>MFQFGFNSSAAWLFALVIVFNRWFFGSVLIVSFGDDSFRFIQYLTAHHSVFRCGLHKRSFTF</sequence>
<accession>A0A2S7XU75</accession>
<evidence type="ECO:0000313" key="2">
    <source>
        <dbReference type="EMBL" id="PQJ96981.1"/>
    </source>
</evidence>
<organism evidence="2 3">
    <name type="scientific">Chromatium okenii</name>
    <dbReference type="NCBI Taxonomy" id="61644"/>
    <lineage>
        <taxon>Bacteria</taxon>
        <taxon>Pseudomonadati</taxon>
        <taxon>Pseudomonadota</taxon>
        <taxon>Gammaproteobacteria</taxon>
        <taxon>Chromatiales</taxon>
        <taxon>Chromatiaceae</taxon>
        <taxon>Chromatium</taxon>
    </lineage>
</organism>
<evidence type="ECO:0000256" key="1">
    <source>
        <dbReference type="SAM" id="Phobius"/>
    </source>
</evidence>
<dbReference type="Proteomes" id="UP000239936">
    <property type="component" value="Unassembled WGS sequence"/>
</dbReference>
<reference evidence="2 3" key="1">
    <citation type="submission" date="2018-01" db="EMBL/GenBank/DDBJ databases">
        <title>The complete genome sequence of Chromatium okenii LaCa, a purple sulfur bacterium with a turbulent life.</title>
        <authorList>
            <person name="Luedin S.M."/>
            <person name="Liechti N."/>
            <person name="Storelli N."/>
            <person name="Danza F."/>
            <person name="Wittwer M."/>
            <person name="Pothier J.F."/>
            <person name="Tonolla M.A."/>
        </authorList>
    </citation>
    <scope>NUCLEOTIDE SEQUENCE [LARGE SCALE GENOMIC DNA]</scope>
    <source>
        <strain evidence="2 3">LaCa</strain>
    </source>
</reference>
<dbReference type="EMBL" id="PPGH01000021">
    <property type="protein sequence ID" value="PQJ96981.1"/>
    <property type="molecule type" value="Genomic_DNA"/>
</dbReference>
<name>A0A2S7XU75_9GAMM</name>
<keyword evidence="1" id="KW-0472">Membrane</keyword>
<keyword evidence="1" id="KW-1133">Transmembrane helix</keyword>
<evidence type="ECO:0000313" key="3">
    <source>
        <dbReference type="Proteomes" id="UP000239936"/>
    </source>
</evidence>
<dbReference type="AlphaFoldDB" id="A0A2S7XU75"/>